<dbReference type="Pfam" id="PF13620">
    <property type="entry name" value="CarboxypepD_reg"/>
    <property type="match status" value="1"/>
</dbReference>
<reference evidence="5 6" key="1">
    <citation type="submission" date="2013-08" db="EMBL/GenBank/DDBJ databases">
        <authorList>
            <person name="Weinstock G."/>
            <person name="Sodergren E."/>
            <person name="Wylie T."/>
            <person name="Fulton L."/>
            <person name="Fulton R."/>
            <person name="Fronick C."/>
            <person name="O'Laughlin M."/>
            <person name="Godfrey J."/>
            <person name="Miner T."/>
            <person name="Herter B."/>
            <person name="Appelbaum E."/>
            <person name="Cordes M."/>
            <person name="Lek S."/>
            <person name="Wollam A."/>
            <person name="Pepin K.H."/>
            <person name="Palsikar V.B."/>
            <person name="Mitreva M."/>
            <person name="Wilson R.K."/>
        </authorList>
    </citation>
    <scope>NUCLEOTIDE SEQUENCE [LARGE SCALE GENOMIC DNA]</scope>
    <source>
        <strain evidence="5 6">F0041</strain>
    </source>
</reference>
<dbReference type="Gene3D" id="2.40.170.20">
    <property type="entry name" value="TonB-dependent receptor, beta-barrel domain"/>
    <property type="match status" value="1"/>
</dbReference>
<name>U2C9N0_9BACE</name>
<evidence type="ECO:0008006" key="7">
    <source>
        <dbReference type="Google" id="ProtNLM"/>
    </source>
</evidence>
<dbReference type="SUPFAM" id="SSF56935">
    <property type="entry name" value="Porins"/>
    <property type="match status" value="1"/>
</dbReference>
<accession>U2C9N0</accession>
<evidence type="ECO:0000256" key="3">
    <source>
        <dbReference type="ARBA" id="ARBA00023237"/>
    </source>
</evidence>
<evidence type="ECO:0000313" key="5">
    <source>
        <dbReference type="EMBL" id="ERI81230.1"/>
    </source>
</evidence>
<dbReference type="OrthoDB" id="9804995at2"/>
<organism evidence="5 6">
    <name type="scientific">Bacteroides pyogenes F0041</name>
    <dbReference type="NCBI Taxonomy" id="1321819"/>
    <lineage>
        <taxon>Bacteria</taxon>
        <taxon>Pseudomonadati</taxon>
        <taxon>Bacteroidota</taxon>
        <taxon>Bacteroidia</taxon>
        <taxon>Bacteroidales</taxon>
        <taxon>Bacteroidaceae</taxon>
        <taxon>Bacteroides</taxon>
    </lineage>
</organism>
<evidence type="ECO:0000256" key="2">
    <source>
        <dbReference type="ARBA" id="ARBA00023136"/>
    </source>
</evidence>
<dbReference type="PATRIC" id="fig|1321819.3.peg.3016"/>
<dbReference type="HOGENOM" id="CLU_016599_1_2_10"/>
<comment type="subcellular location">
    <subcellularLocation>
        <location evidence="1">Cell outer membrane</location>
    </subcellularLocation>
</comment>
<evidence type="ECO:0000256" key="4">
    <source>
        <dbReference type="SAM" id="SignalP"/>
    </source>
</evidence>
<dbReference type="AlphaFoldDB" id="U2C9N0"/>
<sequence>MMKHLILFLFASFCGVCCAKMYAQDDKPVQTIRGVVVDYASGAPIACATVSLLNMPQVGATTDNEGRFEIKHIPVGRHDLQATFLGYEPAVFREILLTSAKEGYLEIQLRESVLQLDEVVVRPRINKEVPLNKMALSGARMLSVEEAGRFAGGMDDPARLVSSYAGISPAVSSNGISVHGNAPSLLQWRLEEVEIPNPNHFADVASLGGGILSSLSKNVLGNSDFYTGAFPAEYNNAVSGIFDMKLRNGNSQKFQHTLQAGLLGLDMASEGPLSKKREASYLFNYRYSTTGLMNKVNPAGEQEQVLDYQDLNFKFHLPTEKVGTFSLWGTALVDKVKPKINTPDKWNYADDAKDSRMKQTSAATGLTHRYAFKNGGVLKTTLAATYAKTNAWESIYDSEMKSSPRLDFSSQYTHLVLTSSFNKKYSSKHTNKTGFTVTHMMYDMHFDLSPFYTHPMHSISEGKGNTNLIAAYTSSLFHINDRLSATLGVNEQLFTLNHTWTIEPRAAIKWQASPQSSFGLAYGLHSRMEKLDVYFVKKKEAGNKLVNKALDFTKTHHLALSYSHKLSDDMNLKIEPYFQYLYDVPVIADSSYSVLNRSTFYVEDALVNTGKGRNYGIDLTLEKYMTRGLYYMVTASVFHSEYAGGDGIWHNTKFNRNYIVNGLIGKEWMTGRNKQDVLSVNLRLTLQGGERHSPVNEQATLRHPDKVTQYDETKAYSQQLSPMFLANYTVSYRMNRRKVSHEFAVKGMNATGYKEYSGHEYNLKTGAIEPRRLKNSIFNITYRIEF</sequence>
<dbReference type="Proteomes" id="UP000016496">
    <property type="component" value="Unassembled WGS sequence"/>
</dbReference>
<dbReference type="SUPFAM" id="SSF49464">
    <property type="entry name" value="Carboxypeptidase regulatory domain-like"/>
    <property type="match status" value="1"/>
</dbReference>
<dbReference type="Gene3D" id="2.60.40.1120">
    <property type="entry name" value="Carboxypeptidase-like, regulatory domain"/>
    <property type="match status" value="1"/>
</dbReference>
<dbReference type="InterPro" id="IPR036942">
    <property type="entry name" value="Beta-barrel_TonB_sf"/>
</dbReference>
<comment type="caution">
    <text evidence="5">The sequence shown here is derived from an EMBL/GenBank/DDBJ whole genome shotgun (WGS) entry which is preliminary data.</text>
</comment>
<feature type="signal peptide" evidence="4">
    <location>
        <begin position="1"/>
        <end position="19"/>
    </location>
</feature>
<feature type="chain" id="PRO_5004623697" description="TonB-dependent receptor" evidence="4">
    <location>
        <begin position="20"/>
        <end position="786"/>
    </location>
</feature>
<evidence type="ECO:0000313" key="6">
    <source>
        <dbReference type="Proteomes" id="UP000016496"/>
    </source>
</evidence>
<dbReference type="EMBL" id="AWSV01000167">
    <property type="protein sequence ID" value="ERI81230.1"/>
    <property type="molecule type" value="Genomic_DNA"/>
</dbReference>
<keyword evidence="2" id="KW-0472">Membrane</keyword>
<proteinExistence type="predicted"/>
<dbReference type="GO" id="GO:0009279">
    <property type="term" value="C:cell outer membrane"/>
    <property type="evidence" value="ECO:0007669"/>
    <property type="project" value="UniProtKB-SubCell"/>
</dbReference>
<protein>
    <recommendedName>
        <fullName evidence="7">TonB-dependent receptor</fullName>
    </recommendedName>
</protein>
<evidence type="ECO:0000256" key="1">
    <source>
        <dbReference type="ARBA" id="ARBA00004442"/>
    </source>
</evidence>
<gene>
    <name evidence="5" type="ORF">HMPREF1981_03271</name>
</gene>
<dbReference type="InterPro" id="IPR008969">
    <property type="entry name" value="CarboxyPept-like_regulatory"/>
</dbReference>
<keyword evidence="3" id="KW-0998">Cell outer membrane</keyword>
<keyword evidence="4" id="KW-0732">Signal</keyword>